<dbReference type="KEGG" id="scm:SCHCO_02520808"/>
<dbReference type="Proteomes" id="UP000007431">
    <property type="component" value="Unassembled WGS sequence"/>
</dbReference>
<dbReference type="EMBL" id="GL377317">
    <property type="protein sequence ID" value="EFI91414.1"/>
    <property type="molecule type" value="Genomic_DNA"/>
</dbReference>
<feature type="non-terminal residue" evidence="3">
    <location>
        <position position="542"/>
    </location>
</feature>
<feature type="region of interest" description="Disordered" evidence="1">
    <location>
        <begin position="513"/>
        <end position="542"/>
    </location>
</feature>
<proteinExistence type="predicted"/>
<sequence>MDPVYRWLASRSISGYFGLQVAKPALNNLPFDIFLIIVSYLLPQDIIALRKTCKDLQSLTNARPIWTAAVREMCKRNGVFLATYDLEGMSLDMLEHAATAPLRCLNLLRSRSGPRADFTGNSERRLSPLARQALALRLPGERPLSSYGEDHFNFFSLVPGGRFLLATSKRHFHIWDLGQNAYCGVRPLPLYVKTLDELLKEPEEPSSMGCNIMIYEAKEPGRIIFALYHAHVVGVFEVDFTARSMSDTYVVLSAIEGVDSTPVVWDYRLNKFARLDTQRSGEAFLSGTSVILPDRTRIRLTKLTEFHEITTAHGRRIRFTDLPKQCAPLPITMTPAEDDYTEAWLVQKPWYYKFPASSEFTLLGFRDLHHFDMAPVIWVDPSHVGVLPSQYPLYRARIPRTVEDENFSAAGPVVASCEGHMFVVFHDSIDEVSCMTYRATMDGTAALPAMAPLTLDLMPQVRDFDFCPASGRLCLLLHDQVHGPDELAVLDFLVPDRGLAECKLSPPLRTTAFSGADERDDSVQFDSDLPSKYSPKPNLVAS</sequence>
<dbReference type="Pfam" id="PF12937">
    <property type="entry name" value="F-box-like"/>
    <property type="match status" value="1"/>
</dbReference>
<dbReference type="InterPro" id="IPR001810">
    <property type="entry name" value="F-box_dom"/>
</dbReference>
<organism evidence="4">
    <name type="scientific">Schizophyllum commune (strain H4-8 / FGSC 9210)</name>
    <name type="common">Split gill fungus</name>
    <dbReference type="NCBI Taxonomy" id="578458"/>
    <lineage>
        <taxon>Eukaryota</taxon>
        <taxon>Fungi</taxon>
        <taxon>Dikarya</taxon>
        <taxon>Basidiomycota</taxon>
        <taxon>Agaricomycotina</taxon>
        <taxon>Agaricomycetes</taxon>
        <taxon>Agaricomycetidae</taxon>
        <taxon>Agaricales</taxon>
        <taxon>Schizophyllaceae</taxon>
        <taxon>Schizophyllum</taxon>
    </lineage>
</organism>
<name>D8QKW3_SCHCM</name>
<dbReference type="SUPFAM" id="SSF81383">
    <property type="entry name" value="F-box domain"/>
    <property type="match status" value="1"/>
</dbReference>
<dbReference type="OrthoDB" id="3145038at2759"/>
<evidence type="ECO:0000313" key="3">
    <source>
        <dbReference type="EMBL" id="EFI91414.1"/>
    </source>
</evidence>
<reference evidence="3 4" key="1">
    <citation type="journal article" date="2010" name="Nat. Biotechnol.">
        <title>Genome sequence of the model mushroom Schizophyllum commune.</title>
        <authorList>
            <person name="Ohm R.A."/>
            <person name="de Jong J.F."/>
            <person name="Lugones L.G."/>
            <person name="Aerts A."/>
            <person name="Kothe E."/>
            <person name="Stajich J.E."/>
            <person name="de Vries R.P."/>
            <person name="Record E."/>
            <person name="Levasseur A."/>
            <person name="Baker S.E."/>
            <person name="Bartholomew K.A."/>
            <person name="Coutinho P.M."/>
            <person name="Erdmann S."/>
            <person name="Fowler T.J."/>
            <person name="Gathman A.C."/>
            <person name="Lombard V."/>
            <person name="Henrissat B."/>
            <person name="Knabe N."/>
            <person name="Kuees U."/>
            <person name="Lilly W.W."/>
            <person name="Lindquist E."/>
            <person name="Lucas S."/>
            <person name="Magnuson J.K."/>
            <person name="Piumi F."/>
            <person name="Raudaskoski M."/>
            <person name="Salamov A."/>
            <person name="Schmutz J."/>
            <person name="Schwarze F.W.M.R."/>
            <person name="vanKuyk P.A."/>
            <person name="Horton J.S."/>
            <person name="Grigoriev I.V."/>
            <person name="Woesten H.A.B."/>
        </authorList>
    </citation>
    <scope>NUCLEOTIDE SEQUENCE [LARGE SCALE GENOMIC DNA]</scope>
    <source>
        <strain evidence="4">H4-8 / FGSC 9210</strain>
    </source>
</reference>
<dbReference type="Gene3D" id="1.20.1280.50">
    <property type="match status" value="1"/>
</dbReference>
<gene>
    <name evidence="3" type="ORF">SCHCODRAFT_114479</name>
</gene>
<dbReference type="InterPro" id="IPR036047">
    <property type="entry name" value="F-box-like_dom_sf"/>
</dbReference>
<dbReference type="PROSITE" id="PS50181">
    <property type="entry name" value="FBOX"/>
    <property type="match status" value="1"/>
</dbReference>
<dbReference type="VEuPathDB" id="FungiDB:SCHCODRAFT_02520808"/>
<evidence type="ECO:0000256" key="1">
    <source>
        <dbReference type="SAM" id="MobiDB-lite"/>
    </source>
</evidence>
<evidence type="ECO:0000259" key="2">
    <source>
        <dbReference type="PROSITE" id="PS50181"/>
    </source>
</evidence>
<protein>
    <recommendedName>
        <fullName evidence="2">F-box domain-containing protein</fullName>
    </recommendedName>
</protein>
<feature type="domain" description="F-box" evidence="2">
    <location>
        <begin position="23"/>
        <end position="69"/>
    </location>
</feature>
<accession>D8QKW3</accession>
<dbReference type="RefSeq" id="XP_003026317.1">
    <property type="nucleotide sequence ID" value="XM_003026271.1"/>
</dbReference>
<dbReference type="GeneID" id="9592957"/>
<keyword evidence="4" id="KW-1185">Reference proteome</keyword>
<dbReference type="eggNOG" id="ENOG502RCN4">
    <property type="taxonomic scope" value="Eukaryota"/>
</dbReference>
<dbReference type="InParanoid" id="D8QKW3"/>
<evidence type="ECO:0000313" key="4">
    <source>
        <dbReference type="Proteomes" id="UP000007431"/>
    </source>
</evidence>
<dbReference type="SMART" id="SM00256">
    <property type="entry name" value="FBOX"/>
    <property type="match status" value="1"/>
</dbReference>
<dbReference type="AlphaFoldDB" id="D8QKW3"/>
<dbReference type="HOGENOM" id="CLU_469423_0_0_1"/>